<feature type="signal peptide" evidence="1">
    <location>
        <begin position="1"/>
        <end position="20"/>
    </location>
</feature>
<dbReference type="RefSeq" id="WP_146647937.1">
    <property type="nucleotide sequence ID" value="NZ_CP012333.1"/>
</dbReference>
<dbReference type="OrthoDB" id="5526828at2"/>
<sequence length="117" mass="11837">MPSPKIALALGVLLSALASADASRAAAQEDGGFDRSAASSALSSVDLAKCKNPKAARGEGHVLVRFAPSGSASEAVVDKGPMVGTPVAKCIAGQYKKAKVPAFKGQPVQVGKTFHFD</sequence>
<evidence type="ECO:0000313" key="3">
    <source>
        <dbReference type="Proteomes" id="UP000064967"/>
    </source>
</evidence>
<evidence type="ECO:0000313" key="2">
    <source>
        <dbReference type="EMBL" id="AKU96690.1"/>
    </source>
</evidence>
<name>A0A0K1PT18_9BACT</name>
<keyword evidence="1" id="KW-0732">Signal</keyword>
<evidence type="ECO:0000256" key="1">
    <source>
        <dbReference type="SAM" id="SignalP"/>
    </source>
</evidence>
<dbReference type="KEGG" id="llu:AKJ09_03354"/>
<reference evidence="2 3" key="1">
    <citation type="submission" date="2015-08" db="EMBL/GenBank/DDBJ databases">
        <authorList>
            <person name="Babu N.S."/>
            <person name="Beckwith C.J."/>
            <person name="Beseler K.G."/>
            <person name="Brison A."/>
            <person name="Carone J.V."/>
            <person name="Caskin T.P."/>
            <person name="Diamond M."/>
            <person name="Durham M.E."/>
            <person name="Foxe J.M."/>
            <person name="Go M."/>
            <person name="Henderson B.A."/>
            <person name="Jones I.B."/>
            <person name="McGettigan J.A."/>
            <person name="Micheletti S.J."/>
            <person name="Nasrallah M.E."/>
            <person name="Ortiz D."/>
            <person name="Piller C.R."/>
            <person name="Privatt S.R."/>
            <person name="Schneider S.L."/>
            <person name="Sharp S."/>
            <person name="Smith T.C."/>
            <person name="Stanton J.D."/>
            <person name="Ullery H.E."/>
            <person name="Wilson R.J."/>
            <person name="Serrano M.G."/>
            <person name="Buck G."/>
            <person name="Lee V."/>
            <person name="Wang Y."/>
            <person name="Carvalho R."/>
            <person name="Voegtly L."/>
            <person name="Shi R."/>
            <person name="Duckworth R."/>
            <person name="Johnson A."/>
            <person name="Loviza R."/>
            <person name="Walstead R."/>
            <person name="Shah Z."/>
            <person name="Kiflezghi M."/>
            <person name="Wade K."/>
            <person name="Ball S.L."/>
            <person name="Bradley K.W."/>
            <person name="Asai D.J."/>
            <person name="Bowman C.A."/>
            <person name="Russell D.A."/>
            <person name="Pope W.H."/>
            <person name="Jacobs-Sera D."/>
            <person name="Hendrix R.W."/>
            <person name="Hatfull G.F."/>
        </authorList>
    </citation>
    <scope>NUCLEOTIDE SEQUENCE [LARGE SCALE GENOMIC DNA]</scope>
    <source>
        <strain evidence="2 3">DSM 27648</strain>
    </source>
</reference>
<dbReference type="EMBL" id="CP012333">
    <property type="protein sequence ID" value="AKU96690.1"/>
    <property type="molecule type" value="Genomic_DNA"/>
</dbReference>
<protein>
    <recommendedName>
        <fullName evidence="4">TonB C-terminal domain-containing protein</fullName>
    </recommendedName>
</protein>
<accession>A0A0K1PT18</accession>
<dbReference type="Proteomes" id="UP000064967">
    <property type="component" value="Chromosome"/>
</dbReference>
<gene>
    <name evidence="2" type="ORF">AKJ09_03354</name>
</gene>
<organism evidence="2 3">
    <name type="scientific">Labilithrix luteola</name>
    <dbReference type="NCBI Taxonomy" id="1391654"/>
    <lineage>
        <taxon>Bacteria</taxon>
        <taxon>Pseudomonadati</taxon>
        <taxon>Myxococcota</taxon>
        <taxon>Polyangia</taxon>
        <taxon>Polyangiales</taxon>
        <taxon>Labilitrichaceae</taxon>
        <taxon>Labilithrix</taxon>
    </lineage>
</organism>
<keyword evidence="3" id="KW-1185">Reference proteome</keyword>
<dbReference type="STRING" id="1391654.AKJ09_03354"/>
<evidence type="ECO:0008006" key="4">
    <source>
        <dbReference type="Google" id="ProtNLM"/>
    </source>
</evidence>
<proteinExistence type="predicted"/>
<dbReference type="AlphaFoldDB" id="A0A0K1PT18"/>
<feature type="chain" id="PRO_5005466306" description="TonB C-terminal domain-containing protein" evidence="1">
    <location>
        <begin position="21"/>
        <end position="117"/>
    </location>
</feature>